<evidence type="ECO:0000313" key="3">
    <source>
        <dbReference type="Proteomes" id="UP000178615"/>
    </source>
</evidence>
<keyword evidence="1" id="KW-0472">Membrane</keyword>
<dbReference type="AlphaFoldDB" id="A0A1F4UNJ1"/>
<accession>A0A1F4UNJ1</accession>
<feature type="transmembrane region" description="Helical" evidence="1">
    <location>
        <begin position="60"/>
        <end position="93"/>
    </location>
</feature>
<dbReference type="Proteomes" id="UP000178615">
    <property type="component" value="Unassembled WGS sequence"/>
</dbReference>
<proteinExistence type="predicted"/>
<sequence>MDPITVETQGFQFLSSIALIGSWIYVIKAEKWMGFIFVIGSLIVAALGLALSLVSGPLGLIFGTGILSAAIFLFWSWATAIFFITLGVVLFSFGQLSYSEAFRRVIKAILGDFIQCGLILILSGFWVNWVFFT</sequence>
<feature type="transmembrane region" description="Helical" evidence="1">
    <location>
        <begin position="6"/>
        <end position="27"/>
    </location>
</feature>
<dbReference type="EMBL" id="MEUV01000001">
    <property type="protein sequence ID" value="OGC46518.1"/>
    <property type="molecule type" value="Genomic_DNA"/>
</dbReference>
<keyword evidence="1" id="KW-1133">Transmembrane helix</keyword>
<reference evidence="2 3" key="1">
    <citation type="journal article" date="2016" name="Nat. Commun.">
        <title>Thousands of microbial genomes shed light on interconnected biogeochemical processes in an aquifer system.</title>
        <authorList>
            <person name="Anantharaman K."/>
            <person name="Brown C.T."/>
            <person name="Hug L.A."/>
            <person name="Sharon I."/>
            <person name="Castelle C.J."/>
            <person name="Probst A.J."/>
            <person name="Thomas B.C."/>
            <person name="Singh A."/>
            <person name="Wilkins M.J."/>
            <person name="Karaoz U."/>
            <person name="Brodie E.L."/>
            <person name="Williams K.H."/>
            <person name="Hubbard S.S."/>
            <person name="Banfield J.F."/>
        </authorList>
    </citation>
    <scope>NUCLEOTIDE SEQUENCE [LARGE SCALE GENOMIC DNA]</scope>
</reference>
<keyword evidence="1" id="KW-0812">Transmembrane</keyword>
<organism evidence="2 3">
    <name type="scientific">candidate division WWE3 bacterium RBG_19FT_COMBO_34_6</name>
    <dbReference type="NCBI Taxonomy" id="1802612"/>
    <lineage>
        <taxon>Bacteria</taxon>
        <taxon>Katanobacteria</taxon>
    </lineage>
</organism>
<comment type="caution">
    <text evidence="2">The sequence shown here is derived from an EMBL/GenBank/DDBJ whole genome shotgun (WGS) entry which is preliminary data.</text>
</comment>
<evidence type="ECO:0000313" key="2">
    <source>
        <dbReference type="EMBL" id="OGC46518.1"/>
    </source>
</evidence>
<protein>
    <submittedName>
        <fullName evidence="2">Uncharacterized protein</fullName>
    </submittedName>
</protein>
<gene>
    <name evidence="2" type="ORF">A2V49_00515</name>
</gene>
<feature type="transmembrane region" description="Helical" evidence="1">
    <location>
        <begin position="105"/>
        <end position="127"/>
    </location>
</feature>
<evidence type="ECO:0000256" key="1">
    <source>
        <dbReference type="SAM" id="Phobius"/>
    </source>
</evidence>
<name>A0A1F4UNJ1_UNCKA</name>
<feature type="transmembrane region" description="Helical" evidence="1">
    <location>
        <begin position="34"/>
        <end position="54"/>
    </location>
</feature>